<dbReference type="OrthoDB" id="6770802at2759"/>
<proteinExistence type="predicted"/>
<dbReference type="AlphaFoldDB" id="A0A9P0JZ22"/>
<name>A0A9P0JZ22_ACAOB</name>
<comment type="caution">
    <text evidence="1">The sequence shown here is derived from an EMBL/GenBank/DDBJ whole genome shotgun (WGS) entry which is preliminary data.</text>
</comment>
<gene>
    <name evidence="1" type="ORF">ACAOBT_LOCUS5420</name>
</gene>
<keyword evidence="2" id="KW-1185">Reference proteome</keyword>
<dbReference type="Proteomes" id="UP001152888">
    <property type="component" value="Unassembled WGS sequence"/>
</dbReference>
<reference evidence="1" key="1">
    <citation type="submission" date="2022-03" db="EMBL/GenBank/DDBJ databases">
        <authorList>
            <person name="Sayadi A."/>
        </authorList>
    </citation>
    <scope>NUCLEOTIDE SEQUENCE</scope>
</reference>
<accession>A0A9P0JZ22</accession>
<dbReference type="EMBL" id="CAKOFQ010006710">
    <property type="protein sequence ID" value="CAH1963823.1"/>
    <property type="molecule type" value="Genomic_DNA"/>
</dbReference>
<evidence type="ECO:0000313" key="1">
    <source>
        <dbReference type="EMBL" id="CAH1963823.1"/>
    </source>
</evidence>
<evidence type="ECO:0000313" key="2">
    <source>
        <dbReference type="Proteomes" id="UP001152888"/>
    </source>
</evidence>
<sequence length="61" mass="7036">MTSAVKEIHMHFPTGGHSFLPADRIFGRAEKLLRNKPTIIEKDEYMDVYKELGQLYVLGQD</sequence>
<protein>
    <submittedName>
        <fullName evidence="1">Uncharacterized protein</fullName>
    </submittedName>
</protein>
<organism evidence="1 2">
    <name type="scientific">Acanthoscelides obtectus</name>
    <name type="common">Bean weevil</name>
    <name type="synonym">Bruchus obtectus</name>
    <dbReference type="NCBI Taxonomy" id="200917"/>
    <lineage>
        <taxon>Eukaryota</taxon>
        <taxon>Metazoa</taxon>
        <taxon>Ecdysozoa</taxon>
        <taxon>Arthropoda</taxon>
        <taxon>Hexapoda</taxon>
        <taxon>Insecta</taxon>
        <taxon>Pterygota</taxon>
        <taxon>Neoptera</taxon>
        <taxon>Endopterygota</taxon>
        <taxon>Coleoptera</taxon>
        <taxon>Polyphaga</taxon>
        <taxon>Cucujiformia</taxon>
        <taxon>Chrysomeloidea</taxon>
        <taxon>Chrysomelidae</taxon>
        <taxon>Bruchinae</taxon>
        <taxon>Bruchini</taxon>
        <taxon>Acanthoscelides</taxon>
    </lineage>
</organism>